<keyword evidence="3 8" id="KW-0812">Transmembrane</keyword>
<dbReference type="PANTHER" id="PTHR43731">
    <property type="entry name" value="RHOMBOID PROTEASE"/>
    <property type="match status" value="1"/>
</dbReference>
<protein>
    <submittedName>
        <fullName evidence="11">Rhomboid family intramembrane serine protease</fullName>
    </submittedName>
</protein>
<evidence type="ECO:0000256" key="3">
    <source>
        <dbReference type="ARBA" id="ARBA00022692"/>
    </source>
</evidence>
<dbReference type="RefSeq" id="WP_205105435.1">
    <property type="nucleotide sequence ID" value="NZ_JACJJG010000063.1"/>
</dbReference>
<evidence type="ECO:0000256" key="6">
    <source>
        <dbReference type="ARBA" id="ARBA00023136"/>
    </source>
</evidence>
<evidence type="ECO:0000259" key="10">
    <source>
        <dbReference type="Pfam" id="PF20216"/>
    </source>
</evidence>
<dbReference type="InterPro" id="IPR035952">
    <property type="entry name" value="Rhomboid-like_sf"/>
</dbReference>
<evidence type="ECO:0000256" key="4">
    <source>
        <dbReference type="ARBA" id="ARBA00022801"/>
    </source>
</evidence>
<feature type="region of interest" description="Disordered" evidence="7">
    <location>
        <begin position="247"/>
        <end position="269"/>
    </location>
</feature>
<dbReference type="PANTHER" id="PTHR43731:SF14">
    <property type="entry name" value="PRESENILIN-ASSOCIATED RHOMBOID-LIKE PROTEIN, MITOCHONDRIAL"/>
    <property type="match status" value="1"/>
</dbReference>
<dbReference type="Pfam" id="PF01694">
    <property type="entry name" value="Rhomboid"/>
    <property type="match status" value="1"/>
</dbReference>
<feature type="compositionally biased region" description="Basic and acidic residues" evidence="7">
    <location>
        <begin position="252"/>
        <end position="269"/>
    </location>
</feature>
<keyword evidence="12" id="KW-1185">Reference proteome</keyword>
<feature type="transmembrane region" description="Helical" evidence="8">
    <location>
        <begin position="139"/>
        <end position="160"/>
    </location>
</feature>
<dbReference type="Gene3D" id="1.20.1540.10">
    <property type="entry name" value="Rhomboid-like"/>
    <property type="match status" value="1"/>
</dbReference>
<proteinExistence type="inferred from homology"/>
<accession>A0A939B8C6</accession>
<reference evidence="11" key="2">
    <citation type="journal article" date="2021" name="Sci. Rep.">
        <title>The distribution of antibiotic resistance genes in chicken gut microbiota commensals.</title>
        <authorList>
            <person name="Juricova H."/>
            <person name="Matiasovicova J."/>
            <person name="Kubasova T."/>
            <person name="Cejkova D."/>
            <person name="Rychlik I."/>
        </authorList>
    </citation>
    <scope>NUCLEOTIDE SEQUENCE</scope>
    <source>
        <strain evidence="11">An824</strain>
    </source>
</reference>
<keyword evidence="6 8" id="KW-0472">Membrane</keyword>
<evidence type="ECO:0000256" key="2">
    <source>
        <dbReference type="ARBA" id="ARBA00009045"/>
    </source>
</evidence>
<dbReference type="InterPro" id="IPR022764">
    <property type="entry name" value="Peptidase_S54_rhomboid_dom"/>
</dbReference>
<evidence type="ECO:0000256" key="8">
    <source>
        <dbReference type="SAM" id="Phobius"/>
    </source>
</evidence>
<comment type="subcellular location">
    <subcellularLocation>
        <location evidence="1">Membrane</location>
        <topology evidence="1">Multi-pass membrane protein</topology>
    </subcellularLocation>
</comment>
<dbReference type="InterPro" id="IPR046483">
    <property type="entry name" value="DUF6576"/>
</dbReference>
<dbReference type="EMBL" id="JACJJG010000063">
    <property type="protein sequence ID" value="MBM6674248.1"/>
    <property type="molecule type" value="Genomic_DNA"/>
</dbReference>
<feature type="transmembrane region" description="Helical" evidence="8">
    <location>
        <begin position="199"/>
        <end position="218"/>
    </location>
</feature>
<organism evidence="11 12">
    <name type="scientific">Marseilla massiliensis</name>
    <dbReference type="NCBI Taxonomy" id="1841864"/>
    <lineage>
        <taxon>Bacteria</taxon>
        <taxon>Pseudomonadati</taxon>
        <taxon>Bacteroidota</taxon>
        <taxon>Bacteroidia</taxon>
        <taxon>Bacteroidales</taxon>
        <taxon>Prevotellaceae</taxon>
        <taxon>Marseilla</taxon>
    </lineage>
</organism>
<reference evidence="11" key="1">
    <citation type="submission" date="2020-08" db="EMBL/GenBank/DDBJ databases">
        <authorList>
            <person name="Cejkova D."/>
            <person name="Kubasova T."/>
            <person name="Jahodarova E."/>
            <person name="Rychlik I."/>
        </authorList>
    </citation>
    <scope>NUCLEOTIDE SEQUENCE</scope>
    <source>
        <strain evidence="11">An824</strain>
    </source>
</reference>
<gene>
    <name evidence="11" type="ORF">H6A34_10225</name>
</gene>
<feature type="transmembrane region" description="Helical" evidence="8">
    <location>
        <begin position="12"/>
        <end position="30"/>
    </location>
</feature>
<evidence type="ECO:0000259" key="9">
    <source>
        <dbReference type="Pfam" id="PF01694"/>
    </source>
</evidence>
<dbReference type="SUPFAM" id="SSF144091">
    <property type="entry name" value="Rhomboid-like"/>
    <property type="match status" value="1"/>
</dbReference>
<dbReference type="GO" id="GO:0016020">
    <property type="term" value="C:membrane"/>
    <property type="evidence" value="ECO:0007669"/>
    <property type="project" value="UniProtKB-SubCell"/>
</dbReference>
<dbReference type="Proteomes" id="UP000706891">
    <property type="component" value="Unassembled WGS sequence"/>
</dbReference>
<dbReference type="Pfam" id="PF20216">
    <property type="entry name" value="DUF6576"/>
    <property type="match status" value="1"/>
</dbReference>
<evidence type="ECO:0000256" key="5">
    <source>
        <dbReference type="ARBA" id="ARBA00022989"/>
    </source>
</evidence>
<keyword evidence="5 8" id="KW-1133">Transmembrane helix</keyword>
<dbReference type="GO" id="GO:0006508">
    <property type="term" value="P:proteolysis"/>
    <property type="evidence" value="ECO:0007669"/>
    <property type="project" value="UniProtKB-KW"/>
</dbReference>
<name>A0A939B8C6_9BACT</name>
<evidence type="ECO:0000313" key="11">
    <source>
        <dbReference type="EMBL" id="MBM6674248.1"/>
    </source>
</evidence>
<keyword evidence="11" id="KW-0645">Protease</keyword>
<comment type="caution">
    <text evidence="11">The sequence shown here is derived from an EMBL/GenBank/DDBJ whole genome shotgun (WGS) entry which is preliminary data.</text>
</comment>
<evidence type="ECO:0000256" key="1">
    <source>
        <dbReference type="ARBA" id="ARBA00004141"/>
    </source>
</evidence>
<sequence length="307" mass="35626">MFRIPPITKNLLIINVLMFLALIVFEGWGIDLNNVLGLHFFLASDFHFYQLLTYMFMHANFTHILFNMFTLWMFGCVVESVWGPRKYLFYYIACGVGAGVIQMMAQFGEFYSLMNSAIAGFGLDDFLQVAHAYRYELNAWTTVGASGAIYGILLAFAMLFPEQRMFIFPLPVPIKAKWMVCIFIAIDLFSALGTSGSNVAHFAHLGGALFGYIMIRYWRNHPGGGNYGRSRGQQFFDRMKDNWERRTHKKSNRWDRKDETRSESDWDYNARKKAEQDEIDRILDKVRRSGYDSLTEEEKRKLFEGGK</sequence>
<evidence type="ECO:0000313" key="12">
    <source>
        <dbReference type="Proteomes" id="UP000706891"/>
    </source>
</evidence>
<dbReference type="InterPro" id="IPR050925">
    <property type="entry name" value="Rhomboid_protease_S54"/>
</dbReference>
<feature type="domain" description="Peptidase S54 rhomboid" evidence="9">
    <location>
        <begin position="47"/>
        <end position="216"/>
    </location>
</feature>
<dbReference type="AlphaFoldDB" id="A0A939B8C6"/>
<evidence type="ECO:0000256" key="7">
    <source>
        <dbReference type="SAM" id="MobiDB-lite"/>
    </source>
</evidence>
<comment type="similarity">
    <text evidence="2">Belongs to the peptidase S54 family.</text>
</comment>
<dbReference type="GO" id="GO:0004252">
    <property type="term" value="F:serine-type endopeptidase activity"/>
    <property type="evidence" value="ECO:0007669"/>
    <property type="project" value="InterPro"/>
</dbReference>
<feature type="transmembrane region" description="Helical" evidence="8">
    <location>
        <begin position="172"/>
        <end position="193"/>
    </location>
</feature>
<feature type="transmembrane region" description="Helical" evidence="8">
    <location>
        <begin position="88"/>
        <end position="105"/>
    </location>
</feature>
<keyword evidence="4" id="KW-0378">Hydrolase</keyword>
<feature type="domain" description="DUF6576" evidence="10">
    <location>
        <begin position="265"/>
        <end position="302"/>
    </location>
</feature>